<dbReference type="PANTHER" id="PTHR20883">
    <property type="entry name" value="PHYTANOYL-COA DIOXYGENASE DOMAIN CONTAINING 1"/>
    <property type="match status" value="1"/>
</dbReference>
<reference evidence="3" key="1">
    <citation type="submission" date="2019-01" db="EMBL/GenBank/DDBJ databases">
        <title>Gri0909 isolated from a small marine red alga.</title>
        <authorList>
            <person name="Kim J."/>
            <person name="Jeong S.E."/>
            <person name="Jeon C.O."/>
        </authorList>
    </citation>
    <scope>NUCLEOTIDE SEQUENCE [LARGE SCALE GENOMIC DNA]</scope>
    <source>
        <strain evidence="3">Gri0909</strain>
    </source>
</reference>
<dbReference type="EMBL" id="SADE01000001">
    <property type="protein sequence ID" value="RVU39089.1"/>
    <property type="molecule type" value="Genomic_DNA"/>
</dbReference>
<evidence type="ECO:0000313" key="2">
    <source>
        <dbReference type="EMBL" id="RVU39089.1"/>
    </source>
</evidence>
<proteinExistence type="predicted"/>
<protein>
    <submittedName>
        <fullName evidence="2">Phytanoyl-CoA dioxygenase family protein</fullName>
    </submittedName>
</protein>
<evidence type="ECO:0000313" key="3">
    <source>
        <dbReference type="Proteomes" id="UP000287447"/>
    </source>
</evidence>
<accession>A0A437QX93</accession>
<dbReference type="OrthoDB" id="9791262at2"/>
<dbReference type="InterPro" id="IPR008775">
    <property type="entry name" value="Phytyl_CoA_dOase-like"/>
</dbReference>
<dbReference type="SUPFAM" id="SSF51197">
    <property type="entry name" value="Clavaminate synthase-like"/>
    <property type="match status" value="1"/>
</dbReference>
<gene>
    <name evidence="2" type="ORF">EOI86_07480</name>
</gene>
<dbReference type="GO" id="GO:0016706">
    <property type="term" value="F:2-oxoglutarate-dependent dioxygenase activity"/>
    <property type="evidence" value="ECO:0007669"/>
    <property type="project" value="UniProtKB-ARBA"/>
</dbReference>
<dbReference type="Gene3D" id="2.60.120.620">
    <property type="entry name" value="q2cbj1_9rhob like domain"/>
    <property type="match status" value="1"/>
</dbReference>
<sequence length="282" mass="31440">MQTSEYKSSDYWRDGFAFPIDVLTAEEAQSIRAELEAIEASPPADLTRPLAKYLRTNVHIVLPTVAKLARHPKIVDIVKQTLGPDLLCWGAEFFTKEAHTNKVVTWHQDLTYWGIGHGDQEVTAWIALSPATEASGCMKFVPGSHTNEILPHVDTFDENNLLSRGQEMAVKVDEADAVPVVLMPGQMSLHHGRMFHASGPNVSDDRRMGLVIRYITPEMKQQNAGRDYAMPICGDDPYRHFEYIPDPESAFSPASLALYDEVMAEHAKIMTQGAEKTVAIYS</sequence>
<name>A0A437QX93_9PROT</name>
<dbReference type="AlphaFoldDB" id="A0A437QX93"/>
<organism evidence="2 3">
    <name type="scientific">Hwanghaeella grinnelliae</name>
    <dbReference type="NCBI Taxonomy" id="2500179"/>
    <lineage>
        <taxon>Bacteria</taxon>
        <taxon>Pseudomonadati</taxon>
        <taxon>Pseudomonadota</taxon>
        <taxon>Alphaproteobacteria</taxon>
        <taxon>Rhodospirillales</taxon>
        <taxon>Rhodospirillaceae</taxon>
        <taxon>Hwanghaeella</taxon>
    </lineage>
</organism>
<dbReference type="RefSeq" id="WP_127764461.1">
    <property type="nucleotide sequence ID" value="NZ_SADE01000001.1"/>
</dbReference>
<keyword evidence="2" id="KW-0560">Oxidoreductase</keyword>
<evidence type="ECO:0000256" key="1">
    <source>
        <dbReference type="ARBA" id="ARBA00001954"/>
    </source>
</evidence>
<comment type="cofactor">
    <cofactor evidence="1">
        <name>Fe(2+)</name>
        <dbReference type="ChEBI" id="CHEBI:29033"/>
    </cofactor>
</comment>
<keyword evidence="2" id="KW-0223">Dioxygenase</keyword>
<dbReference type="GO" id="GO:0005506">
    <property type="term" value="F:iron ion binding"/>
    <property type="evidence" value="ECO:0007669"/>
    <property type="project" value="UniProtKB-ARBA"/>
</dbReference>
<dbReference type="Proteomes" id="UP000287447">
    <property type="component" value="Unassembled WGS sequence"/>
</dbReference>
<keyword evidence="3" id="KW-1185">Reference proteome</keyword>
<dbReference type="Pfam" id="PF05721">
    <property type="entry name" value="PhyH"/>
    <property type="match status" value="1"/>
</dbReference>
<comment type="caution">
    <text evidence="2">The sequence shown here is derived from an EMBL/GenBank/DDBJ whole genome shotgun (WGS) entry which is preliminary data.</text>
</comment>
<dbReference type="PANTHER" id="PTHR20883:SF48">
    <property type="entry name" value="ECTOINE DIOXYGENASE"/>
    <property type="match status" value="1"/>
</dbReference>